<feature type="signal peptide" evidence="2">
    <location>
        <begin position="1"/>
        <end position="21"/>
    </location>
</feature>
<feature type="region of interest" description="Disordered" evidence="1">
    <location>
        <begin position="47"/>
        <end position="68"/>
    </location>
</feature>
<dbReference type="OrthoDB" id="9808544at2"/>
<evidence type="ECO:0000313" key="6">
    <source>
        <dbReference type="Proteomes" id="UP000183982"/>
    </source>
</evidence>
<dbReference type="Gene3D" id="1.10.530.10">
    <property type="match status" value="1"/>
</dbReference>
<dbReference type="AlphaFoldDB" id="A0A1M6QLW4"/>
<evidence type="ECO:0000259" key="4">
    <source>
        <dbReference type="Pfam" id="PF13406"/>
    </source>
</evidence>
<evidence type="ECO:0000256" key="2">
    <source>
        <dbReference type="SAM" id="SignalP"/>
    </source>
</evidence>
<feature type="chain" id="PRO_5009920376" evidence="2">
    <location>
        <begin position="22"/>
        <end position="462"/>
    </location>
</feature>
<evidence type="ECO:0000259" key="3">
    <source>
        <dbReference type="Pfam" id="PF01471"/>
    </source>
</evidence>
<dbReference type="InterPro" id="IPR036365">
    <property type="entry name" value="PGBD-like_sf"/>
</dbReference>
<dbReference type="GO" id="GO:0008933">
    <property type="term" value="F:peptidoglycan lytic transglycosylase activity"/>
    <property type="evidence" value="ECO:0007669"/>
    <property type="project" value="TreeGrafter"/>
</dbReference>
<feature type="domain" description="Transglycosylase SLT" evidence="4">
    <location>
        <begin position="76"/>
        <end position="368"/>
    </location>
</feature>
<dbReference type="InterPro" id="IPR023346">
    <property type="entry name" value="Lysozyme-like_dom_sf"/>
</dbReference>
<dbReference type="SUPFAM" id="SSF53955">
    <property type="entry name" value="Lysozyme-like"/>
    <property type="match status" value="1"/>
</dbReference>
<feature type="domain" description="Peptidoglycan binding-like" evidence="3">
    <location>
        <begin position="389"/>
        <end position="444"/>
    </location>
</feature>
<dbReference type="Pfam" id="PF13406">
    <property type="entry name" value="SLT_2"/>
    <property type="match status" value="1"/>
</dbReference>
<gene>
    <name evidence="5" type="ORF">SAMN05444000_12239</name>
</gene>
<proteinExistence type="predicted"/>
<dbReference type="STRING" id="1470563.SAMN05444000_12239"/>
<dbReference type="Gene3D" id="1.10.101.10">
    <property type="entry name" value="PGBD-like superfamily/PGBD"/>
    <property type="match status" value="1"/>
</dbReference>
<keyword evidence="2" id="KW-0732">Signal</keyword>
<sequence length="462" mass="50384">MRLRFLTVFLCACVMGQSAMASAPDQSLRPVAHPSADSAVQLTSATSTGVVRPNLRPTDGGKTIPAPTPAAGNLGFQRWIEGFRKRALSAGIQPKVFDRAFRNVQYNTSVIQKDRNQSEFTKTIWDYLDSAASDARIKNGKAALRKQRKKLEAIERRYGVDKEVVVAVWGLESAYGTYRGDTPVIEALATLAYDGRRGKFFEAQLIAALKILQSGDTTPNKMKGSWAGAMGHTQFIPTSYLAFAVDFTGDGKRDIWANDPTDALASTAAYLAKSGWQTGKPWGVEVRLPRGFNYQMANRKIIKAPSDWAVLGVKDMNGESVPNSYGNGSILLPAGGNGAAFMIFKNFSAIERYNTADAYVIGVGHLSDRIKGGPAIQGKWPRGDRALTQKERKELQRRLTRAGFDTQKIDGKIGPLTINAVRDYQKAHGITQDGYASLTLLNRLRKQRTGGSASSIGTQGRD</sequence>
<dbReference type="GO" id="GO:0009253">
    <property type="term" value="P:peptidoglycan catabolic process"/>
    <property type="evidence" value="ECO:0007669"/>
    <property type="project" value="TreeGrafter"/>
</dbReference>
<dbReference type="EMBL" id="FQZQ01000022">
    <property type="protein sequence ID" value="SHK21242.1"/>
    <property type="molecule type" value="Genomic_DNA"/>
</dbReference>
<dbReference type="Pfam" id="PF01471">
    <property type="entry name" value="PG_binding_1"/>
    <property type="match status" value="1"/>
</dbReference>
<evidence type="ECO:0000313" key="5">
    <source>
        <dbReference type="EMBL" id="SHK21242.1"/>
    </source>
</evidence>
<dbReference type="Proteomes" id="UP000183982">
    <property type="component" value="Unassembled WGS sequence"/>
</dbReference>
<dbReference type="InterPro" id="IPR031304">
    <property type="entry name" value="SLT_2"/>
</dbReference>
<keyword evidence="6" id="KW-1185">Reference proteome</keyword>
<dbReference type="Gene3D" id="1.10.8.350">
    <property type="entry name" value="Bacterial muramidase"/>
    <property type="match status" value="1"/>
</dbReference>
<dbReference type="InterPro" id="IPR036366">
    <property type="entry name" value="PGBDSf"/>
</dbReference>
<dbReference type="SUPFAM" id="SSF47090">
    <property type="entry name" value="PGBD-like"/>
    <property type="match status" value="1"/>
</dbReference>
<protein>
    <submittedName>
        <fullName evidence="5">Membrane-bound lytic murein transglycosylase B</fullName>
    </submittedName>
</protein>
<dbReference type="InterPro" id="IPR002477">
    <property type="entry name" value="Peptidoglycan-bd-like"/>
</dbReference>
<dbReference type="NCBIfam" id="TIGR02283">
    <property type="entry name" value="MltB_2"/>
    <property type="match status" value="1"/>
</dbReference>
<dbReference type="CDD" id="cd13399">
    <property type="entry name" value="Slt35-like"/>
    <property type="match status" value="1"/>
</dbReference>
<organism evidence="5 6">
    <name type="scientific">Shimia gijangensis</name>
    <dbReference type="NCBI Taxonomy" id="1470563"/>
    <lineage>
        <taxon>Bacteria</taxon>
        <taxon>Pseudomonadati</taxon>
        <taxon>Pseudomonadota</taxon>
        <taxon>Alphaproteobacteria</taxon>
        <taxon>Rhodobacterales</taxon>
        <taxon>Roseobacteraceae</taxon>
    </lineage>
</organism>
<dbReference type="PANTHER" id="PTHR30163:SF8">
    <property type="entry name" value="LYTIC MUREIN TRANSGLYCOSYLASE"/>
    <property type="match status" value="1"/>
</dbReference>
<accession>A0A1M6QLW4</accession>
<dbReference type="PANTHER" id="PTHR30163">
    <property type="entry name" value="MEMBRANE-BOUND LYTIC MUREIN TRANSGLYCOSYLASE B"/>
    <property type="match status" value="1"/>
</dbReference>
<name>A0A1M6QLW4_9RHOB</name>
<dbReference type="InterPro" id="IPR043426">
    <property type="entry name" value="MltB-like"/>
</dbReference>
<reference evidence="6" key="1">
    <citation type="submission" date="2016-11" db="EMBL/GenBank/DDBJ databases">
        <authorList>
            <person name="Varghese N."/>
            <person name="Submissions S."/>
        </authorList>
    </citation>
    <scope>NUCLEOTIDE SEQUENCE [LARGE SCALE GENOMIC DNA]</scope>
    <source>
        <strain evidence="6">DSM 100564</strain>
    </source>
</reference>
<evidence type="ECO:0000256" key="1">
    <source>
        <dbReference type="SAM" id="MobiDB-lite"/>
    </source>
</evidence>
<dbReference type="InterPro" id="IPR011970">
    <property type="entry name" value="MltB_2"/>
</dbReference>
<dbReference type="FunFam" id="1.10.8.350:FF:000001">
    <property type="entry name" value="Lytic murein transglycosylase B"/>
    <property type="match status" value="1"/>
</dbReference>